<dbReference type="Gene3D" id="6.10.140.340">
    <property type="match status" value="1"/>
</dbReference>
<feature type="compositionally biased region" description="Basic and acidic residues" evidence="3">
    <location>
        <begin position="1"/>
        <end position="10"/>
    </location>
</feature>
<dbReference type="Proteomes" id="UP000314986">
    <property type="component" value="Unassembled WGS sequence"/>
</dbReference>
<evidence type="ECO:0000313" key="5">
    <source>
        <dbReference type="Ensembl" id="ENSCMIP00000005734.1"/>
    </source>
</evidence>
<dbReference type="GO" id="GO:0000987">
    <property type="term" value="F:cis-regulatory region sequence-specific DNA binding"/>
    <property type="evidence" value="ECO:0007669"/>
    <property type="project" value="TreeGrafter"/>
</dbReference>
<dbReference type="GeneTree" id="ENSGT00940000164943"/>
<evidence type="ECO:0000256" key="2">
    <source>
        <dbReference type="PROSITE-ProRule" id="PRU01324"/>
    </source>
</evidence>
<comment type="similarity">
    <text evidence="1 2">Belongs to the ELL/occludin family.</text>
</comment>
<evidence type="ECO:0000256" key="1">
    <source>
        <dbReference type="ARBA" id="ARBA00009171"/>
    </source>
</evidence>
<feature type="region of interest" description="Disordered" evidence="3">
    <location>
        <begin position="121"/>
        <end position="148"/>
    </location>
</feature>
<reference evidence="6" key="1">
    <citation type="journal article" date="2006" name="Science">
        <title>Ancient noncoding elements conserved in the human genome.</title>
        <authorList>
            <person name="Venkatesh B."/>
            <person name="Kirkness E.F."/>
            <person name="Loh Y.H."/>
            <person name="Halpern A.L."/>
            <person name="Lee A.P."/>
            <person name="Johnson J."/>
            <person name="Dandona N."/>
            <person name="Viswanathan L.D."/>
            <person name="Tay A."/>
            <person name="Venter J.C."/>
            <person name="Strausberg R.L."/>
            <person name="Brenner S."/>
        </authorList>
    </citation>
    <scope>NUCLEOTIDE SEQUENCE [LARGE SCALE GENOMIC DNA]</scope>
</reference>
<dbReference type="STRING" id="7868.ENSCMIP00000005734"/>
<dbReference type="InParanoid" id="A0A4W3H709"/>
<feature type="compositionally biased region" description="Basic and acidic residues" evidence="3">
    <location>
        <begin position="138"/>
        <end position="148"/>
    </location>
</feature>
<reference evidence="6" key="3">
    <citation type="journal article" date="2014" name="Nature">
        <title>Elephant shark genome provides unique insights into gnathostome evolution.</title>
        <authorList>
            <consortium name="International Elephant Shark Genome Sequencing Consortium"/>
            <person name="Venkatesh B."/>
            <person name="Lee A.P."/>
            <person name="Ravi V."/>
            <person name="Maurya A.K."/>
            <person name="Lian M.M."/>
            <person name="Swann J.B."/>
            <person name="Ohta Y."/>
            <person name="Flajnik M.F."/>
            <person name="Sutoh Y."/>
            <person name="Kasahara M."/>
            <person name="Hoon S."/>
            <person name="Gangu V."/>
            <person name="Roy S.W."/>
            <person name="Irimia M."/>
            <person name="Korzh V."/>
            <person name="Kondrychyn I."/>
            <person name="Lim Z.W."/>
            <person name="Tay B.H."/>
            <person name="Tohari S."/>
            <person name="Kong K.W."/>
            <person name="Ho S."/>
            <person name="Lorente-Galdos B."/>
            <person name="Quilez J."/>
            <person name="Marques-Bonet T."/>
            <person name="Raney B.J."/>
            <person name="Ingham P.W."/>
            <person name="Tay A."/>
            <person name="Hillier L.W."/>
            <person name="Minx P."/>
            <person name="Boehm T."/>
            <person name="Wilson R.K."/>
            <person name="Brenner S."/>
            <person name="Warren W.C."/>
        </authorList>
    </citation>
    <scope>NUCLEOTIDE SEQUENCE [LARGE SCALE GENOMIC DNA]</scope>
</reference>
<dbReference type="GO" id="GO:0008023">
    <property type="term" value="C:transcription elongation factor complex"/>
    <property type="evidence" value="ECO:0007669"/>
    <property type="project" value="TreeGrafter"/>
</dbReference>
<dbReference type="Pfam" id="PF07303">
    <property type="entry name" value="Occludin_ELL"/>
    <property type="match status" value="1"/>
</dbReference>
<reference evidence="5" key="5">
    <citation type="submission" date="2025-09" db="UniProtKB">
        <authorList>
            <consortium name="Ensembl"/>
        </authorList>
    </citation>
    <scope>IDENTIFICATION</scope>
</reference>
<organism evidence="5 6">
    <name type="scientific">Callorhinchus milii</name>
    <name type="common">Ghost shark</name>
    <dbReference type="NCBI Taxonomy" id="7868"/>
    <lineage>
        <taxon>Eukaryota</taxon>
        <taxon>Metazoa</taxon>
        <taxon>Chordata</taxon>
        <taxon>Craniata</taxon>
        <taxon>Vertebrata</taxon>
        <taxon>Chondrichthyes</taxon>
        <taxon>Holocephali</taxon>
        <taxon>Chimaeriformes</taxon>
        <taxon>Callorhinchidae</taxon>
        <taxon>Callorhinchus</taxon>
    </lineage>
</organism>
<proteinExistence type="inferred from homology"/>
<dbReference type="PROSITE" id="PS51980">
    <property type="entry name" value="OCEL"/>
    <property type="match status" value="1"/>
</dbReference>
<dbReference type="GO" id="GO:0042795">
    <property type="term" value="P:snRNA transcription by RNA polymerase II"/>
    <property type="evidence" value="ECO:0007669"/>
    <property type="project" value="TreeGrafter"/>
</dbReference>
<evidence type="ECO:0000256" key="3">
    <source>
        <dbReference type="SAM" id="MobiDB-lite"/>
    </source>
</evidence>
<feature type="region of interest" description="Disordered" evidence="3">
    <location>
        <begin position="1"/>
        <end position="34"/>
    </location>
</feature>
<dbReference type="AlphaFoldDB" id="A0A4W3H709"/>
<feature type="domain" description="OCEL" evidence="4">
    <location>
        <begin position="188"/>
        <end position="257"/>
    </location>
</feature>
<dbReference type="InterPro" id="IPR010844">
    <property type="entry name" value="Occludin_ELL"/>
</dbReference>
<evidence type="ECO:0000313" key="6">
    <source>
        <dbReference type="Proteomes" id="UP000314986"/>
    </source>
</evidence>
<dbReference type="GO" id="GO:0032968">
    <property type="term" value="P:positive regulation of transcription elongation by RNA polymerase II"/>
    <property type="evidence" value="ECO:0007669"/>
    <property type="project" value="TreeGrafter"/>
</dbReference>
<keyword evidence="6" id="KW-1185">Reference proteome</keyword>
<dbReference type="PANTHER" id="PTHR23288:SF12">
    <property type="entry name" value="RNA POLYMERASE II ELONGATION FACTOR ELL2 ISOFORM X1"/>
    <property type="match status" value="1"/>
</dbReference>
<dbReference type="InterPro" id="IPR031176">
    <property type="entry name" value="ELL/occludin"/>
</dbReference>
<dbReference type="SUPFAM" id="SSF144292">
    <property type="entry name" value="occludin/ELL-like"/>
    <property type="match status" value="1"/>
</dbReference>
<reference evidence="5" key="4">
    <citation type="submission" date="2025-08" db="UniProtKB">
        <authorList>
            <consortium name="Ensembl"/>
        </authorList>
    </citation>
    <scope>IDENTIFICATION</scope>
</reference>
<sequence>MDSESTDLHTNKKSKVPQSKSHLQPVLNGRHPYSKDVTLSFTATTDSSATVKTEFQKHTILPENQNGFSERYRKYSCSTETHVSRNKHFKDNRDVTRDPRRHVPAVRTIFQSNLKRTDYSFSPETKFSSHSKKSQKHKEKEREHTKPEGKVWLEESTVCRVGKEHGEDIKEHETTNASATATSTTEMPDYLLKYTTIKSLERCRSYRNDFNAEYDEYRDLHARIGGITEQFVQLGSKIKTLSPGTKAYKVRDGLQVI</sequence>
<name>A0A4W3H709_CALMI</name>
<protein>
    <recommendedName>
        <fullName evidence="4">OCEL domain-containing protein</fullName>
    </recommendedName>
</protein>
<accession>A0A4W3H709</accession>
<reference evidence="6" key="2">
    <citation type="journal article" date="2007" name="PLoS Biol.">
        <title>Survey sequencing and comparative analysis of the elephant shark (Callorhinchus milii) genome.</title>
        <authorList>
            <person name="Venkatesh B."/>
            <person name="Kirkness E.F."/>
            <person name="Loh Y.H."/>
            <person name="Halpern A.L."/>
            <person name="Lee A.P."/>
            <person name="Johnson J."/>
            <person name="Dandona N."/>
            <person name="Viswanathan L.D."/>
            <person name="Tay A."/>
            <person name="Venter J.C."/>
            <person name="Strausberg R.L."/>
            <person name="Brenner S."/>
        </authorList>
    </citation>
    <scope>NUCLEOTIDE SEQUENCE [LARGE SCALE GENOMIC DNA]</scope>
</reference>
<dbReference type="PANTHER" id="PTHR23288">
    <property type="entry name" value="OCCLUDIN AND RNA POLYMERASE II ELONGATION FACTOR ELL"/>
    <property type="match status" value="1"/>
</dbReference>
<dbReference type="Ensembl" id="ENSCMIT00000005928.1">
    <property type="protein sequence ID" value="ENSCMIP00000005734.1"/>
    <property type="gene ID" value="ENSCMIG00000003318.1"/>
</dbReference>
<evidence type="ECO:0000259" key="4">
    <source>
        <dbReference type="PROSITE" id="PS51980"/>
    </source>
</evidence>